<protein>
    <submittedName>
        <fullName evidence="1">Uncharacterized protein</fullName>
    </submittedName>
</protein>
<evidence type="ECO:0000313" key="1">
    <source>
        <dbReference type="EMBL" id="EEG76286.1"/>
    </source>
</evidence>
<gene>
    <name evidence="1" type="ORF">DealDRAFT_2825</name>
</gene>
<proteinExistence type="predicted"/>
<sequence>MLKKGLLVSLVVLLAGVLLIGCGETEGTPDAEPGSLEGRYVGYSWRGEAGGTTLEEADRYIETILELDEDGIIQDAKMRFFVQVDGYWTTRQSGQAYVDVDFSVDPTPAVPGEDYEQGDSMFTVYTVDMMSLYTAAVDSDGTVAAAIVDPVLRYMHEMKFPADFDFDRTVGELTIGSGLAVPTTRTSGSGLIRPDNWDDLADNTLFDVSPWSHVLTDEGTMAGISDSSTVQELLEALGVEFVDGVPQEMDAVYGRYGLGGWDGNFNAIAEYLIGQDATEYTSLIDWSVERYSANIDEDNQFGLDTESGATRTVQDSIDGISGATVRLSRESTSYQRALVEAGIISEADVIIGRF</sequence>
<dbReference type="RefSeq" id="WP_008518596.1">
    <property type="nucleotide sequence ID" value="NZ_ACJM01000020.1"/>
</dbReference>
<dbReference type="OrthoDB" id="1950110at2"/>
<comment type="caution">
    <text evidence="1">The sequence shown here is derived from an EMBL/GenBank/DDBJ whole genome shotgun (WGS) entry which is preliminary data.</text>
</comment>
<keyword evidence="2" id="KW-1185">Reference proteome</keyword>
<dbReference type="EMBL" id="ACJM01000020">
    <property type="protein sequence ID" value="EEG76286.1"/>
    <property type="molecule type" value="Genomic_DNA"/>
</dbReference>
<dbReference type="eggNOG" id="ENOG502Z7XR">
    <property type="taxonomic scope" value="Bacteria"/>
</dbReference>
<dbReference type="AlphaFoldDB" id="C0GK16"/>
<evidence type="ECO:0000313" key="2">
    <source>
        <dbReference type="Proteomes" id="UP000006443"/>
    </source>
</evidence>
<name>C0GK16_DETAL</name>
<dbReference type="PROSITE" id="PS51257">
    <property type="entry name" value="PROKAR_LIPOPROTEIN"/>
    <property type="match status" value="1"/>
</dbReference>
<reference evidence="1 2" key="1">
    <citation type="submission" date="2009-02" db="EMBL/GenBank/DDBJ databases">
        <title>Sequencing of the draft genome and assembly of Dethiobacter alkaliphilus AHT 1.</title>
        <authorList>
            <consortium name="US DOE Joint Genome Institute (JGI-PGF)"/>
            <person name="Lucas S."/>
            <person name="Copeland A."/>
            <person name="Lapidus A."/>
            <person name="Glavina del Rio T."/>
            <person name="Dalin E."/>
            <person name="Tice H."/>
            <person name="Bruce D."/>
            <person name="Goodwin L."/>
            <person name="Pitluck S."/>
            <person name="Larimer F."/>
            <person name="Land M.L."/>
            <person name="Hauser L."/>
            <person name="Muyzer G."/>
        </authorList>
    </citation>
    <scope>NUCLEOTIDE SEQUENCE [LARGE SCALE GENOMIC DNA]</scope>
    <source>
        <strain evidence="1 2">AHT 1</strain>
    </source>
</reference>
<organism evidence="1 2">
    <name type="scientific">Dethiobacter alkaliphilus AHT 1</name>
    <dbReference type="NCBI Taxonomy" id="555088"/>
    <lineage>
        <taxon>Bacteria</taxon>
        <taxon>Bacillati</taxon>
        <taxon>Bacillota</taxon>
        <taxon>Dethiobacteria</taxon>
        <taxon>Dethiobacterales</taxon>
        <taxon>Dethiobacteraceae</taxon>
        <taxon>Dethiobacter</taxon>
    </lineage>
</organism>
<accession>C0GK16</accession>
<dbReference type="Proteomes" id="UP000006443">
    <property type="component" value="Unassembled WGS sequence"/>
</dbReference>